<dbReference type="Gene3D" id="1.10.150.20">
    <property type="entry name" value="5' to 3' exonuclease, C-terminal subdomain"/>
    <property type="match status" value="1"/>
</dbReference>
<comment type="caution">
    <text evidence="4">The sequence shown here is derived from an EMBL/GenBank/DDBJ whole genome shotgun (WGS) entry which is preliminary data.</text>
</comment>
<keyword evidence="1" id="KW-0540">Nuclease</keyword>
<evidence type="ECO:0000313" key="4">
    <source>
        <dbReference type="EMBL" id="DAZ95580.1"/>
    </source>
</evidence>
<evidence type="ECO:0000313" key="5">
    <source>
        <dbReference type="Proteomes" id="UP001146120"/>
    </source>
</evidence>
<dbReference type="CDD" id="cd09859">
    <property type="entry name" value="PIN_53EXO"/>
    <property type="match status" value="1"/>
</dbReference>
<dbReference type="AlphaFoldDB" id="A0AAV2YNB2"/>
<dbReference type="Proteomes" id="UP001146120">
    <property type="component" value="Unassembled WGS sequence"/>
</dbReference>
<evidence type="ECO:0000256" key="2">
    <source>
        <dbReference type="ARBA" id="ARBA00022801"/>
    </source>
</evidence>
<name>A0AAV2YNB2_9STRA</name>
<dbReference type="Pfam" id="PF01367">
    <property type="entry name" value="5_3_exonuc"/>
    <property type="match status" value="1"/>
</dbReference>
<dbReference type="PANTHER" id="PTHR42646">
    <property type="entry name" value="FLAP ENDONUCLEASE XNI"/>
    <property type="match status" value="1"/>
</dbReference>
<dbReference type="Pfam" id="PF02739">
    <property type="entry name" value="5_3_exonuc_N"/>
    <property type="match status" value="1"/>
</dbReference>
<dbReference type="InterPro" id="IPR038969">
    <property type="entry name" value="FEN"/>
</dbReference>
<gene>
    <name evidence="4" type="ORF">N0F65_006066</name>
</gene>
<keyword evidence="5" id="KW-1185">Reference proteome</keyword>
<keyword evidence="2" id="KW-0378">Hydrolase</keyword>
<dbReference type="InterPro" id="IPR029060">
    <property type="entry name" value="PIN-like_dom_sf"/>
</dbReference>
<dbReference type="SUPFAM" id="SSF47807">
    <property type="entry name" value="5' to 3' exonuclease, C-terminal subdomain"/>
    <property type="match status" value="1"/>
</dbReference>
<reference evidence="4" key="1">
    <citation type="submission" date="2022-11" db="EMBL/GenBank/DDBJ databases">
        <authorList>
            <person name="Morgan W.R."/>
            <person name="Tartar A."/>
        </authorList>
    </citation>
    <scope>NUCLEOTIDE SEQUENCE</scope>
    <source>
        <strain evidence="4">ARSEF 373</strain>
    </source>
</reference>
<dbReference type="InterPro" id="IPR036279">
    <property type="entry name" value="5-3_exonuclease_C_sf"/>
</dbReference>
<accession>A0AAV2YNB2</accession>
<dbReference type="GO" id="GO:0008409">
    <property type="term" value="F:5'-3' exonuclease activity"/>
    <property type="evidence" value="ECO:0007669"/>
    <property type="project" value="InterPro"/>
</dbReference>
<dbReference type="SUPFAM" id="SSF88723">
    <property type="entry name" value="PIN domain-like"/>
    <property type="match status" value="1"/>
</dbReference>
<dbReference type="GO" id="GO:0033567">
    <property type="term" value="P:DNA replication, Okazaki fragment processing"/>
    <property type="evidence" value="ECO:0007669"/>
    <property type="project" value="InterPro"/>
</dbReference>
<feature type="domain" description="5'-3' exonuclease" evidence="3">
    <location>
        <begin position="23"/>
        <end position="309"/>
    </location>
</feature>
<dbReference type="EMBL" id="DAKRPA010000198">
    <property type="protein sequence ID" value="DAZ95580.1"/>
    <property type="molecule type" value="Genomic_DNA"/>
</dbReference>
<sequence length="317" mass="35572">MRPECIVAKQGNGAAAAAVERRRKSVLVDGNNMLYHFYNPLCSLEVNGAKSGAMEGLVRLLKRMDQLHRPQHMCVFFDSPRQKTVRHHIDPNYKRGRKPTPKSLRPQLQNAEALLERARVNAIVAPGFEADDLIASYTEALVARGDDVLVISNDNDFLQLARGGEQHPSVAMLTSDSDVTAPTDDAAAERSEPMVELYQPNKRRYIRERQLQGRFGLPRASLLPDYYALCGSKWGKVPKVPHLDEEMAVALLVQYGSLPKLLRQLNTIENDVLRKTLKHSISSIETSHRLSKLNADVPLPRPLEDLYTPPELENLTI</sequence>
<dbReference type="Gene3D" id="3.40.50.1010">
    <property type="entry name" value="5'-nuclease"/>
    <property type="match status" value="1"/>
</dbReference>
<evidence type="ECO:0000256" key="1">
    <source>
        <dbReference type="ARBA" id="ARBA00022722"/>
    </source>
</evidence>
<protein>
    <recommendedName>
        <fullName evidence="3">5'-3' exonuclease domain-containing protein</fullName>
    </recommendedName>
</protein>
<reference evidence="4" key="2">
    <citation type="journal article" date="2023" name="Microbiol Resour">
        <title>Decontamination and Annotation of the Draft Genome Sequence of the Oomycete Lagenidium giganteum ARSEF 373.</title>
        <authorList>
            <person name="Morgan W.R."/>
            <person name="Tartar A."/>
        </authorList>
    </citation>
    <scope>NUCLEOTIDE SEQUENCE</scope>
    <source>
        <strain evidence="4">ARSEF 373</strain>
    </source>
</reference>
<dbReference type="PANTHER" id="PTHR42646:SF2">
    <property type="entry name" value="5'-3' EXONUCLEASE FAMILY PROTEIN"/>
    <property type="match status" value="1"/>
</dbReference>
<dbReference type="InterPro" id="IPR020045">
    <property type="entry name" value="DNA_polI_H3TH"/>
</dbReference>
<dbReference type="GO" id="GO:0003677">
    <property type="term" value="F:DNA binding"/>
    <property type="evidence" value="ECO:0007669"/>
    <property type="project" value="InterPro"/>
</dbReference>
<dbReference type="InterPro" id="IPR002421">
    <property type="entry name" value="5-3_exonuclease"/>
</dbReference>
<dbReference type="SMART" id="SM00475">
    <property type="entry name" value="53EXOc"/>
    <property type="match status" value="1"/>
</dbReference>
<evidence type="ECO:0000259" key="3">
    <source>
        <dbReference type="SMART" id="SM00475"/>
    </source>
</evidence>
<dbReference type="InterPro" id="IPR020046">
    <property type="entry name" value="5-3_exonucl_a-hlix_arch_N"/>
</dbReference>
<proteinExistence type="predicted"/>
<organism evidence="4 5">
    <name type="scientific">Lagenidium giganteum</name>
    <dbReference type="NCBI Taxonomy" id="4803"/>
    <lineage>
        <taxon>Eukaryota</taxon>
        <taxon>Sar</taxon>
        <taxon>Stramenopiles</taxon>
        <taxon>Oomycota</taxon>
        <taxon>Peronosporomycetes</taxon>
        <taxon>Pythiales</taxon>
        <taxon>Pythiaceae</taxon>
    </lineage>
</organism>
<dbReference type="GO" id="GO:0017108">
    <property type="term" value="F:5'-flap endonuclease activity"/>
    <property type="evidence" value="ECO:0007669"/>
    <property type="project" value="InterPro"/>
</dbReference>